<dbReference type="EMBL" id="CAVNYO010000005">
    <property type="protein sequence ID" value="CAK5261991.1"/>
    <property type="molecule type" value="Genomic_DNA"/>
</dbReference>
<keyword evidence="2" id="KW-1185">Reference proteome</keyword>
<evidence type="ECO:0000313" key="1">
    <source>
        <dbReference type="EMBL" id="CAK5261991.1"/>
    </source>
</evidence>
<reference evidence="1" key="1">
    <citation type="submission" date="2023-11" db="EMBL/GenBank/DDBJ databases">
        <authorList>
            <person name="De Vega J J."/>
            <person name="De Vega J J."/>
        </authorList>
    </citation>
    <scope>NUCLEOTIDE SEQUENCE</scope>
</reference>
<name>A0AAD2GR65_9AGAR</name>
<feature type="non-terminal residue" evidence="1">
    <location>
        <position position="1"/>
    </location>
</feature>
<dbReference type="Proteomes" id="UP001295794">
    <property type="component" value="Unassembled WGS sequence"/>
</dbReference>
<gene>
    <name evidence="1" type="ORF">MYCIT1_LOCUS362</name>
</gene>
<proteinExistence type="predicted"/>
<sequence>CEASMAEQRELGGVRTEKQKIRGDHLCALGGSPMGFSDWALGDLRLD</sequence>
<accession>A0AAD2GR65</accession>
<organism evidence="1 2">
    <name type="scientific">Mycena citricolor</name>
    <dbReference type="NCBI Taxonomy" id="2018698"/>
    <lineage>
        <taxon>Eukaryota</taxon>
        <taxon>Fungi</taxon>
        <taxon>Dikarya</taxon>
        <taxon>Basidiomycota</taxon>
        <taxon>Agaricomycotina</taxon>
        <taxon>Agaricomycetes</taxon>
        <taxon>Agaricomycetidae</taxon>
        <taxon>Agaricales</taxon>
        <taxon>Marasmiineae</taxon>
        <taxon>Mycenaceae</taxon>
        <taxon>Mycena</taxon>
    </lineage>
</organism>
<dbReference type="AlphaFoldDB" id="A0AAD2GR65"/>
<comment type="caution">
    <text evidence="1">The sequence shown here is derived from an EMBL/GenBank/DDBJ whole genome shotgun (WGS) entry which is preliminary data.</text>
</comment>
<evidence type="ECO:0000313" key="2">
    <source>
        <dbReference type="Proteomes" id="UP001295794"/>
    </source>
</evidence>
<protein>
    <submittedName>
        <fullName evidence="1">Uncharacterized protein</fullName>
    </submittedName>
</protein>